<evidence type="ECO:0000313" key="2">
    <source>
        <dbReference type="Proteomes" id="UP000824890"/>
    </source>
</evidence>
<dbReference type="Proteomes" id="UP000824890">
    <property type="component" value="Unassembled WGS sequence"/>
</dbReference>
<protein>
    <submittedName>
        <fullName evidence="1">Uncharacterized protein</fullName>
    </submittedName>
</protein>
<comment type="caution">
    <text evidence="1">The sequence shown here is derived from an EMBL/GenBank/DDBJ whole genome shotgun (WGS) entry which is preliminary data.</text>
</comment>
<dbReference type="EMBL" id="JAGKQM010000009">
    <property type="protein sequence ID" value="KAH0909916.1"/>
    <property type="molecule type" value="Genomic_DNA"/>
</dbReference>
<reference evidence="1 2" key="1">
    <citation type="submission" date="2021-05" db="EMBL/GenBank/DDBJ databases">
        <title>Genome Assembly of Synthetic Allotetraploid Brassica napus Reveals Homoeologous Exchanges between Subgenomes.</title>
        <authorList>
            <person name="Davis J.T."/>
        </authorList>
    </citation>
    <scope>NUCLEOTIDE SEQUENCE [LARGE SCALE GENOMIC DNA]</scope>
    <source>
        <strain evidence="2">cv. Da-Ae</strain>
        <tissue evidence="1">Seedling</tissue>
    </source>
</reference>
<name>A0ABQ8BYN6_BRANA</name>
<gene>
    <name evidence="1" type="ORF">HID58_033237</name>
</gene>
<sequence length="574" mass="64309">MKARKMMMNLLKEAVLKKRALGEELGKFFKIICGEKEEGKAKMSVEEKINITYIHFFLIANQTTPRILAATVKLISEKLRVMRERARCVLNMGRLQIHDFHPFIEYLPFCFFLTASLLGSHLVLRKPDNDIQVGDYTIPACWTFIKGYAAHGHFHHNLCRFRSYIVLSPNESYNSIHFSMQSKSSLNLYGLQVVNEGRDQAIYAYVFIWRVEALRSGKSPKMIHSTSASLKGKFQKNGRTFSRELACLPAYSLLLLLYPQESSVPNTLLRPAAYLMYFPSQENHHLFFDRTFSSFTPEPVTPVLAPDWLFCEDDGSLAGKRLRLLIPDESTIMNLTGSSTNSGFGFFNSLNAHNLPPAAKLVVSTTVNFICVEEEDSGDFSFRLENFFTPGMRKTMLSLPRSLGCSERHPLASKRGHTASQKISLQRALLRREPPLSFSIISSHVSELYTPKPAGTAAEEETVNHCFDLTGSVVRTVRSSLSLPIATASTRDLRPTSSFTELIPRTKASTSKSSQELDGLSGTASRFIFSTLRDLRDSFMSTLTSSLSLVSIHVMSTGSPTATALDSEARGFER</sequence>
<evidence type="ECO:0000313" key="1">
    <source>
        <dbReference type="EMBL" id="KAH0909916.1"/>
    </source>
</evidence>
<keyword evidence="2" id="KW-1185">Reference proteome</keyword>
<proteinExistence type="predicted"/>
<accession>A0ABQ8BYN6</accession>
<organism evidence="1 2">
    <name type="scientific">Brassica napus</name>
    <name type="common">Rape</name>
    <dbReference type="NCBI Taxonomy" id="3708"/>
    <lineage>
        <taxon>Eukaryota</taxon>
        <taxon>Viridiplantae</taxon>
        <taxon>Streptophyta</taxon>
        <taxon>Embryophyta</taxon>
        <taxon>Tracheophyta</taxon>
        <taxon>Spermatophyta</taxon>
        <taxon>Magnoliopsida</taxon>
        <taxon>eudicotyledons</taxon>
        <taxon>Gunneridae</taxon>
        <taxon>Pentapetalae</taxon>
        <taxon>rosids</taxon>
        <taxon>malvids</taxon>
        <taxon>Brassicales</taxon>
        <taxon>Brassicaceae</taxon>
        <taxon>Brassiceae</taxon>
        <taxon>Brassica</taxon>
    </lineage>
</organism>